<protein>
    <recommendedName>
        <fullName evidence="6">SWIM-type domain-containing protein</fullName>
    </recommendedName>
</protein>
<accession>A0AAV0FZI0</accession>
<reference evidence="7" key="1">
    <citation type="submission" date="2022-07" db="EMBL/GenBank/DDBJ databases">
        <authorList>
            <person name="Macas J."/>
            <person name="Novak P."/>
            <person name="Neumann P."/>
        </authorList>
    </citation>
    <scope>NUCLEOTIDE SEQUENCE</scope>
</reference>
<keyword evidence="3" id="KW-0862">Zinc</keyword>
<evidence type="ECO:0000256" key="2">
    <source>
        <dbReference type="ARBA" id="ARBA00022771"/>
    </source>
</evidence>
<feature type="region of interest" description="Disordered" evidence="5">
    <location>
        <begin position="217"/>
        <end position="239"/>
    </location>
</feature>
<proteinExistence type="predicted"/>
<dbReference type="InterPro" id="IPR007527">
    <property type="entry name" value="Znf_SWIM"/>
</dbReference>
<evidence type="ECO:0000313" key="8">
    <source>
        <dbReference type="Proteomes" id="UP001152523"/>
    </source>
</evidence>
<evidence type="ECO:0000256" key="5">
    <source>
        <dbReference type="SAM" id="MobiDB-lite"/>
    </source>
</evidence>
<evidence type="ECO:0000259" key="6">
    <source>
        <dbReference type="PROSITE" id="PS50966"/>
    </source>
</evidence>
<dbReference type="Proteomes" id="UP001152523">
    <property type="component" value="Unassembled WGS sequence"/>
</dbReference>
<keyword evidence="2 4" id="KW-0863">Zinc-finger</keyword>
<dbReference type="InterPro" id="IPR006564">
    <property type="entry name" value="Znf_PMZ"/>
</dbReference>
<dbReference type="EMBL" id="CAMAPF010001027">
    <property type="protein sequence ID" value="CAH9140986.1"/>
    <property type="molecule type" value="Genomic_DNA"/>
</dbReference>
<dbReference type="PANTHER" id="PTHR31973">
    <property type="entry name" value="POLYPROTEIN, PUTATIVE-RELATED"/>
    <property type="match status" value="1"/>
</dbReference>
<evidence type="ECO:0000256" key="4">
    <source>
        <dbReference type="PROSITE-ProRule" id="PRU00325"/>
    </source>
</evidence>
<organism evidence="7 8">
    <name type="scientific">Cuscuta epithymum</name>
    <dbReference type="NCBI Taxonomy" id="186058"/>
    <lineage>
        <taxon>Eukaryota</taxon>
        <taxon>Viridiplantae</taxon>
        <taxon>Streptophyta</taxon>
        <taxon>Embryophyta</taxon>
        <taxon>Tracheophyta</taxon>
        <taxon>Spermatophyta</taxon>
        <taxon>Magnoliopsida</taxon>
        <taxon>eudicotyledons</taxon>
        <taxon>Gunneridae</taxon>
        <taxon>Pentapetalae</taxon>
        <taxon>asterids</taxon>
        <taxon>lamiids</taxon>
        <taxon>Solanales</taxon>
        <taxon>Convolvulaceae</taxon>
        <taxon>Cuscuteae</taxon>
        <taxon>Cuscuta</taxon>
        <taxon>Cuscuta subgen. Cuscuta</taxon>
    </lineage>
</organism>
<keyword evidence="1" id="KW-0479">Metal-binding</keyword>
<dbReference type="AlphaFoldDB" id="A0AAV0FZI0"/>
<dbReference type="PANTHER" id="PTHR31973:SF195">
    <property type="entry name" value="MUDR FAMILY TRANSPOSASE"/>
    <property type="match status" value="1"/>
</dbReference>
<evidence type="ECO:0000313" key="7">
    <source>
        <dbReference type="EMBL" id="CAH9140986.1"/>
    </source>
</evidence>
<evidence type="ECO:0000256" key="1">
    <source>
        <dbReference type="ARBA" id="ARBA00022723"/>
    </source>
</evidence>
<comment type="caution">
    <text evidence="7">The sequence shown here is derived from an EMBL/GenBank/DDBJ whole genome shotgun (WGS) entry which is preliminary data.</text>
</comment>
<sequence length="239" mass="26982">MAEVFNSVMKSARYLPVTALVELSFYRVNAYFVERRETSKRRLAEGHRYCQQMTELIEKNTEKAKHHKVTIFDIGHGLYQVETGRGGRTVGKGGRKQTVNLHCRHCTCQKLNIYKIPCSHILAVCRHHSLSYDAFVDKFFSSSEYAASYKRVFKPIPDIAYRPTYTGPRVVHDPSMIRAKGRPKAKRLRNEMDEGPKGTVRCGKCKQTGHNRTICARRSEGHVGSSTGADAGVSGSRTD</sequence>
<feature type="domain" description="SWIM-type" evidence="6">
    <location>
        <begin position="97"/>
        <end position="129"/>
    </location>
</feature>
<dbReference type="Pfam" id="PF04434">
    <property type="entry name" value="SWIM"/>
    <property type="match status" value="1"/>
</dbReference>
<name>A0AAV0FZI0_9ASTE</name>
<gene>
    <name evidence="7" type="ORF">CEPIT_LOCUS38779</name>
</gene>
<dbReference type="SMART" id="SM00575">
    <property type="entry name" value="ZnF_PMZ"/>
    <property type="match status" value="1"/>
</dbReference>
<keyword evidence="8" id="KW-1185">Reference proteome</keyword>
<dbReference type="GO" id="GO:0008270">
    <property type="term" value="F:zinc ion binding"/>
    <property type="evidence" value="ECO:0007669"/>
    <property type="project" value="UniProtKB-KW"/>
</dbReference>
<dbReference type="PROSITE" id="PS50966">
    <property type="entry name" value="ZF_SWIM"/>
    <property type="match status" value="1"/>
</dbReference>
<evidence type="ECO:0000256" key="3">
    <source>
        <dbReference type="ARBA" id="ARBA00022833"/>
    </source>
</evidence>